<evidence type="ECO:0000256" key="1">
    <source>
        <dbReference type="ARBA" id="ARBA00001962"/>
    </source>
</evidence>
<evidence type="ECO:0000313" key="2">
    <source>
        <dbReference type="EMBL" id="CAH3120673.1"/>
    </source>
</evidence>
<keyword evidence="3" id="KW-1185">Reference proteome</keyword>
<evidence type="ECO:0000313" key="3">
    <source>
        <dbReference type="Proteomes" id="UP001159405"/>
    </source>
</evidence>
<gene>
    <name evidence="2" type="ORF">PLOB_00028468</name>
</gene>
<dbReference type="InterPro" id="IPR008775">
    <property type="entry name" value="Phytyl_CoA_dOase-like"/>
</dbReference>
<dbReference type="PANTHER" id="PTHR20883">
    <property type="entry name" value="PHYTANOYL-COA DIOXYGENASE DOMAIN CONTAINING 1"/>
    <property type="match status" value="1"/>
</dbReference>
<dbReference type="EMBL" id="CALNXK010000035">
    <property type="protein sequence ID" value="CAH3120673.1"/>
    <property type="molecule type" value="Genomic_DNA"/>
</dbReference>
<sequence length="296" mass="34031">MSRIFRVFSSSKSRLFKSLDSRQLVTVQEIKTFQEQGVVCVRGAFREWVDKLKKGVGANHANPSKDGEWLKSEDSQTFYFNDYFNWRRIPEFEEFVRSSPAAEIAGKLMKSEFAVFYHEHVFTKDPGTARGTPWHQDQPYYPVNGWKNCSLWLPLTPVSKVSCLKYVGGSHKWGKWFIPRKFASSKNYNYDNTNTTSKQEAFDDIPDIDGEPDKYELFSWDVQPGDCIAFHMLTLHGAKQTTDIAGRQVVATRWLGEDATFATRPWETSPSYTGGLKPGDAFHTSDTFPVMWRSEQ</sequence>
<accession>A0ABN8NTR2</accession>
<protein>
    <recommendedName>
        <fullName evidence="4">Phytanoyl-CoA dioxygenase</fullName>
    </recommendedName>
</protein>
<dbReference type="Proteomes" id="UP001159405">
    <property type="component" value="Unassembled WGS sequence"/>
</dbReference>
<dbReference type="Pfam" id="PF05721">
    <property type="entry name" value="PhyH"/>
    <property type="match status" value="1"/>
</dbReference>
<name>A0ABN8NTR2_9CNID</name>
<dbReference type="PANTHER" id="PTHR20883:SF49">
    <property type="entry name" value="PHYTANOYL-COA DIOXYGENASE"/>
    <property type="match status" value="1"/>
</dbReference>
<comment type="caution">
    <text evidence="2">The sequence shown here is derived from an EMBL/GenBank/DDBJ whole genome shotgun (WGS) entry which is preliminary data.</text>
</comment>
<proteinExistence type="predicted"/>
<dbReference type="Gene3D" id="2.60.120.620">
    <property type="entry name" value="q2cbj1_9rhob like domain"/>
    <property type="match status" value="1"/>
</dbReference>
<comment type="cofactor">
    <cofactor evidence="1">
        <name>Fe cation</name>
        <dbReference type="ChEBI" id="CHEBI:24875"/>
    </cofactor>
</comment>
<dbReference type="SUPFAM" id="SSF51197">
    <property type="entry name" value="Clavaminate synthase-like"/>
    <property type="match status" value="1"/>
</dbReference>
<organism evidence="2 3">
    <name type="scientific">Porites lobata</name>
    <dbReference type="NCBI Taxonomy" id="104759"/>
    <lineage>
        <taxon>Eukaryota</taxon>
        <taxon>Metazoa</taxon>
        <taxon>Cnidaria</taxon>
        <taxon>Anthozoa</taxon>
        <taxon>Hexacorallia</taxon>
        <taxon>Scleractinia</taxon>
        <taxon>Fungiina</taxon>
        <taxon>Poritidae</taxon>
        <taxon>Porites</taxon>
    </lineage>
</organism>
<evidence type="ECO:0008006" key="4">
    <source>
        <dbReference type="Google" id="ProtNLM"/>
    </source>
</evidence>
<reference evidence="2 3" key="1">
    <citation type="submission" date="2022-05" db="EMBL/GenBank/DDBJ databases">
        <authorList>
            <consortium name="Genoscope - CEA"/>
            <person name="William W."/>
        </authorList>
    </citation>
    <scope>NUCLEOTIDE SEQUENCE [LARGE SCALE GENOMIC DNA]</scope>
</reference>